<evidence type="ECO:0000256" key="7">
    <source>
        <dbReference type="ARBA" id="ARBA00022833"/>
    </source>
</evidence>
<keyword evidence="9" id="KW-0482">Metalloprotease</keyword>
<name>A0ABT3K0D7_9XANT</name>
<dbReference type="EMBL" id="JAPCHY010000015">
    <property type="protein sequence ID" value="MCW4473885.1"/>
    <property type="molecule type" value="Genomic_DNA"/>
</dbReference>
<dbReference type="Gene3D" id="3.30.2010.10">
    <property type="entry name" value="Metalloproteases ('zincins'), catalytic domain"/>
    <property type="match status" value="1"/>
</dbReference>
<keyword evidence="7" id="KW-0862">Zinc</keyword>
<evidence type="ECO:0000256" key="3">
    <source>
        <dbReference type="ARBA" id="ARBA00022670"/>
    </source>
</evidence>
<keyword evidence="14" id="KW-1185">Reference proteome</keyword>
<proteinExistence type="predicted"/>
<reference evidence="13 14" key="1">
    <citation type="submission" date="2022-10" db="EMBL/GenBank/DDBJ databases">
        <title>Xanthomonas sp. H13-6.</title>
        <authorList>
            <person name="Liu X."/>
            <person name="Deng Z."/>
            <person name="Jiang Y."/>
            <person name="Yu T."/>
            <person name="Ai J."/>
        </authorList>
    </citation>
    <scope>NUCLEOTIDE SEQUENCE [LARGE SCALE GENOMIC DNA]</scope>
    <source>
        <strain evidence="13 14">H13-6</strain>
    </source>
</reference>
<keyword evidence="6" id="KW-0378">Hydrolase</keyword>
<feature type="transmembrane region" description="Helical" evidence="11">
    <location>
        <begin position="209"/>
        <end position="232"/>
    </location>
</feature>
<evidence type="ECO:0000256" key="9">
    <source>
        <dbReference type="ARBA" id="ARBA00023049"/>
    </source>
</evidence>
<organism evidence="13 14">
    <name type="scientific">Xanthomonas chitinilytica</name>
    <dbReference type="NCBI Taxonomy" id="2989819"/>
    <lineage>
        <taxon>Bacteria</taxon>
        <taxon>Pseudomonadati</taxon>
        <taxon>Pseudomonadota</taxon>
        <taxon>Gammaproteobacteria</taxon>
        <taxon>Lysobacterales</taxon>
        <taxon>Lysobacteraceae</taxon>
        <taxon>Xanthomonas</taxon>
    </lineage>
</organism>
<evidence type="ECO:0000256" key="1">
    <source>
        <dbReference type="ARBA" id="ARBA00001947"/>
    </source>
</evidence>
<dbReference type="InterPro" id="IPR050083">
    <property type="entry name" value="HtpX_protease"/>
</dbReference>
<gene>
    <name evidence="13" type="ORF">OK345_15395</name>
</gene>
<evidence type="ECO:0000256" key="8">
    <source>
        <dbReference type="ARBA" id="ARBA00022989"/>
    </source>
</evidence>
<evidence type="ECO:0000256" key="11">
    <source>
        <dbReference type="SAM" id="Phobius"/>
    </source>
</evidence>
<keyword evidence="4 11" id="KW-0812">Transmembrane</keyword>
<evidence type="ECO:0000256" key="5">
    <source>
        <dbReference type="ARBA" id="ARBA00022723"/>
    </source>
</evidence>
<evidence type="ECO:0000256" key="6">
    <source>
        <dbReference type="ARBA" id="ARBA00022801"/>
    </source>
</evidence>
<evidence type="ECO:0000313" key="13">
    <source>
        <dbReference type="EMBL" id="MCW4473885.1"/>
    </source>
</evidence>
<evidence type="ECO:0000313" key="14">
    <source>
        <dbReference type="Proteomes" id="UP001209922"/>
    </source>
</evidence>
<dbReference type="InterPro" id="IPR001915">
    <property type="entry name" value="Peptidase_M48"/>
</dbReference>
<keyword evidence="10 11" id="KW-0472">Membrane</keyword>
<keyword evidence="8 11" id="KW-1133">Transmembrane helix</keyword>
<feature type="transmembrane region" description="Helical" evidence="11">
    <location>
        <begin position="175"/>
        <end position="197"/>
    </location>
</feature>
<comment type="caution">
    <text evidence="13">The sequence shown here is derived from an EMBL/GenBank/DDBJ whole genome shotgun (WGS) entry which is preliminary data.</text>
</comment>
<accession>A0ABT3K0D7</accession>
<feature type="transmembrane region" description="Helical" evidence="11">
    <location>
        <begin position="47"/>
        <end position="68"/>
    </location>
</feature>
<evidence type="ECO:0000256" key="4">
    <source>
        <dbReference type="ARBA" id="ARBA00022692"/>
    </source>
</evidence>
<keyword evidence="2" id="KW-1003">Cell membrane</keyword>
<evidence type="ECO:0000256" key="2">
    <source>
        <dbReference type="ARBA" id="ARBA00022475"/>
    </source>
</evidence>
<keyword evidence="5" id="KW-0479">Metal-binding</keyword>
<dbReference type="CDD" id="cd07340">
    <property type="entry name" value="M48B_Htpx_like"/>
    <property type="match status" value="1"/>
</dbReference>
<dbReference type="PANTHER" id="PTHR43221:SF2">
    <property type="entry name" value="PROTEASE HTPX HOMOLOG"/>
    <property type="match status" value="1"/>
</dbReference>
<feature type="domain" description="Peptidase M48" evidence="12">
    <location>
        <begin position="98"/>
        <end position="312"/>
    </location>
</feature>
<evidence type="ECO:0000256" key="10">
    <source>
        <dbReference type="ARBA" id="ARBA00023136"/>
    </source>
</evidence>
<keyword evidence="3" id="KW-0645">Protease</keyword>
<dbReference type="RefSeq" id="WP_265128890.1">
    <property type="nucleotide sequence ID" value="NZ_JAPCHY010000015.1"/>
</dbReference>
<comment type="cofactor">
    <cofactor evidence="1">
        <name>Zn(2+)</name>
        <dbReference type="ChEBI" id="CHEBI:29105"/>
    </cofactor>
</comment>
<dbReference type="Pfam" id="PF01435">
    <property type="entry name" value="Peptidase_M48"/>
    <property type="match status" value="1"/>
</dbReference>
<protein>
    <submittedName>
        <fullName evidence="13">M48 family metallopeptidase</fullName>
    </submittedName>
</protein>
<feature type="transmembrane region" description="Helical" evidence="11">
    <location>
        <begin position="17"/>
        <end position="41"/>
    </location>
</feature>
<dbReference type="Proteomes" id="UP001209922">
    <property type="component" value="Unassembled WGS sequence"/>
</dbReference>
<sequence>MNFFEHQARARRSSTRLVVLFALAVAGIVVAVDLAVLFFSGGWGPNSAAVMLLFTVLTLAVIGLGSLYRVASLRGGGEAVALQLGGREVPADTRDLQLRRLRNVVEEIAIASGVPMPKLYVLEEESGINAFAAGYSPADAAIAVTRGCLERLNRDELQGVIAHEFSHILNGDMRLNIRLMGVLFGILMLSVIGRKVLQLGVGRRSRDLSVVLVMGVAALVIGSIGVFFGRLIKAAVSRQRELLADASAVQFTRQTAGLVGALKKIGGLSDGSTLRDEAGAEEVSHMLFGEGRAFSRWFATHPPLPERIRLLDPSFRPEQLQQLQTRWRAAPPDGLEEDRLMGLDGGLAPASRAAPPPLPRHDAGMALDPAQVSAQVASPGDDDYRRASQLSGSLPEDLRVLARDREAAMPLLMALLLDADAGIAARQRGEIEARMGAGLADRSAELARRLASLHPALRLPLASLTFAALRAQPRPQLQLFLDTIDALSHADGRVSLFEYCLSRLLQVQVRAALDPSQHLHFGRRKTTGVRREFATLLAVVAQAGHPDSPMEAQRAYLAGLQRVLPQDHLPYAPPAAGVLALDAVWAPLDALDPLAKQVLVESVTATIGHNHRVSVAEAELLRTICGVLHCPLPAMLQVA</sequence>
<evidence type="ECO:0000259" key="12">
    <source>
        <dbReference type="Pfam" id="PF01435"/>
    </source>
</evidence>
<dbReference type="PANTHER" id="PTHR43221">
    <property type="entry name" value="PROTEASE HTPX"/>
    <property type="match status" value="1"/>
</dbReference>